<accession>A0A1G8CFB1</accession>
<dbReference type="EMBL" id="FNCP01000013">
    <property type="protein sequence ID" value="SDH44171.1"/>
    <property type="molecule type" value="Genomic_DNA"/>
</dbReference>
<evidence type="ECO:0000313" key="1">
    <source>
        <dbReference type="EMBL" id="SDH44171.1"/>
    </source>
</evidence>
<name>A0A1G8CFB1_9FIRM</name>
<sequence length="68" mass="8303">MKVGFKNTEQDPRIIWRVFKEFFVKKYNKRVWTPKAPAYCEGEEEMESHFCLAHYLIDSTIKYLRQLN</sequence>
<dbReference type="AlphaFoldDB" id="A0A1G8CFB1"/>
<reference evidence="2" key="1">
    <citation type="submission" date="2016-10" db="EMBL/GenBank/DDBJ databases">
        <authorList>
            <person name="Varghese N."/>
            <person name="Submissions S."/>
        </authorList>
    </citation>
    <scope>NUCLEOTIDE SEQUENCE [LARGE SCALE GENOMIC DNA]</scope>
    <source>
        <strain evidence="2">DSM 8344</strain>
    </source>
</reference>
<protein>
    <submittedName>
        <fullName evidence="1">Uncharacterized protein</fullName>
    </submittedName>
</protein>
<evidence type="ECO:0000313" key="2">
    <source>
        <dbReference type="Proteomes" id="UP000198656"/>
    </source>
</evidence>
<keyword evidence="2" id="KW-1185">Reference proteome</keyword>
<gene>
    <name evidence="1" type="ORF">SAMN05443529_11386</name>
</gene>
<organism evidence="1 2">
    <name type="scientific">Desulfosporosinus hippei DSM 8344</name>
    <dbReference type="NCBI Taxonomy" id="1121419"/>
    <lineage>
        <taxon>Bacteria</taxon>
        <taxon>Bacillati</taxon>
        <taxon>Bacillota</taxon>
        <taxon>Clostridia</taxon>
        <taxon>Eubacteriales</taxon>
        <taxon>Desulfitobacteriaceae</taxon>
        <taxon>Desulfosporosinus</taxon>
    </lineage>
</organism>
<dbReference type="STRING" id="1121419.SAMN05443529_11386"/>
<dbReference type="Proteomes" id="UP000198656">
    <property type="component" value="Unassembled WGS sequence"/>
</dbReference>
<proteinExistence type="predicted"/>